<dbReference type="CDD" id="cd12148">
    <property type="entry name" value="fungal_TF_MHR"/>
    <property type="match status" value="1"/>
</dbReference>
<feature type="region of interest" description="Disordered" evidence="7">
    <location>
        <begin position="600"/>
        <end position="622"/>
    </location>
</feature>
<organism evidence="9 10">
    <name type="scientific">Monilinia fructicola</name>
    <name type="common">Brown rot fungus</name>
    <name type="synonym">Ciboria fructicola</name>
    <dbReference type="NCBI Taxonomy" id="38448"/>
    <lineage>
        <taxon>Eukaryota</taxon>
        <taxon>Fungi</taxon>
        <taxon>Dikarya</taxon>
        <taxon>Ascomycota</taxon>
        <taxon>Pezizomycotina</taxon>
        <taxon>Leotiomycetes</taxon>
        <taxon>Helotiales</taxon>
        <taxon>Sclerotiniaceae</taxon>
        <taxon>Monilinia</taxon>
    </lineage>
</organism>
<keyword evidence="2" id="KW-0479">Metal-binding</keyword>
<dbReference type="PANTHER" id="PTHR40626:SF13">
    <property type="entry name" value="RESPIRATION FACTOR 2-RELATED"/>
    <property type="match status" value="1"/>
</dbReference>
<sequence length="963" mass="106264">MLDDNFAWDPTFNQMNFDATNENAIDGSSPSAISTASYSGISDGIMLDGSNNTAPNPASMWHQPMMGNPLMTQNFVDHGNQHLANFANGNHMSPHILPHNHANSPYFPTPSPLGASVMPGLNDGLNHTQAFHPPMTLGPETPNSIPGGVNGSLPLSTITDSTRSALVTALAQDTSFGGRKFSIPSVNSPSPLSPRFPVRANSVSESTKHLPSTFDLQRYIGAATSIDGPGCLALSMAAIGALYEREHLQAKALFESAKKMLQLYIEERRKADVRRVDHRKTPVDHSLRAPQAPVHTPVWLAQAMLLNIIYGFNCGDKVAGDNSVIHCATLVSLANAADLIKPPPSHGGLPQQEVQMTNGDDVMNGHIKTEVSDDKQQEWLSWKVAEERKRTLYAIFILSSMLVSAYNHTPALTNSEIESHLPCDEEFWAAENANSFYAMGGSASADRKKTTFKAALSELLQASNRPQYPQGQAPAFGNGHNAQDSAQNLLEPSAFGCLILINALHNYIWETRQRHTNKAWTNEDTEKMHHHIEPALKAWQSAWQRNPNHCVNRPNPNGVGPLSADSVPLLDLAYIRLFVNMSKSKEKFWQRDFDGMASELSKGNGIVPNEEQSPSSNADSMEFSSASTTSSVAFPYSSPPTSSAVLFKRERRLRRAANYAADSLTMSDQFGITFADFTSRELPLQSAMCAFDCAQVIAEWVTSLQERVGCHLGILGKNDIDISQVPDIMLVEVEDMRLLHKIQDILNSAERKMNGLRGLPPIDNCGYGTKILRVFIPRACFMSQNTNSRNSDTYHGTCPRDTSGAYANTHRKLCESKIKAISIYHSIQQKKFFGQKASPGYLENKKGHGYACTTKAISLILPSGSFCKKKLATRRYLFHIHTYNMEMMALVRLLKVFRWMIFIKRFVCLQSTYSPSHLITFIMRAAYTIICLQLIPLSYVRFDTSSSCGGTFISSLGSIHILV</sequence>
<keyword evidence="5" id="KW-0862">Zinc</keyword>
<evidence type="ECO:0000313" key="9">
    <source>
        <dbReference type="EMBL" id="KAA8568055.1"/>
    </source>
</evidence>
<dbReference type="Pfam" id="PF04082">
    <property type="entry name" value="Fungal_trans"/>
    <property type="match status" value="1"/>
</dbReference>
<dbReference type="InterPro" id="IPR007219">
    <property type="entry name" value="XnlR_reg_dom"/>
</dbReference>
<proteinExistence type="predicted"/>
<gene>
    <name evidence="9" type="ORF">EYC84_008474</name>
</gene>
<dbReference type="GO" id="GO:0000978">
    <property type="term" value="F:RNA polymerase II cis-regulatory region sequence-specific DNA binding"/>
    <property type="evidence" value="ECO:0007669"/>
    <property type="project" value="InterPro"/>
</dbReference>
<keyword evidence="10" id="KW-1185">Reference proteome</keyword>
<dbReference type="AlphaFoldDB" id="A0A5M9JLY2"/>
<protein>
    <recommendedName>
        <fullName evidence="8">Xylanolytic transcriptional activator regulatory domain-containing protein</fullName>
    </recommendedName>
</protein>
<evidence type="ECO:0000256" key="2">
    <source>
        <dbReference type="ARBA" id="ARBA00022723"/>
    </source>
</evidence>
<name>A0A5M9JLY2_MONFR</name>
<keyword evidence="4" id="KW-0863">Zinc-finger</keyword>
<keyword evidence="3" id="KW-0677">Repeat</keyword>
<feature type="compositionally biased region" description="Polar residues" evidence="7">
    <location>
        <begin position="610"/>
        <end position="619"/>
    </location>
</feature>
<evidence type="ECO:0000256" key="5">
    <source>
        <dbReference type="ARBA" id="ARBA00022833"/>
    </source>
</evidence>
<feature type="domain" description="Xylanolytic transcriptional activator regulatory" evidence="8">
    <location>
        <begin position="229"/>
        <end position="539"/>
    </location>
</feature>
<keyword evidence="6" id="KW-0539">Nucleus</keyword>
<evidence type="ECO:0000256" key="6">
    <source>
        <dbReference type="ARBA" id="ARBA00023242"/>
    </source>
</evidence>
<comment type="caution">
    <text evidence="9">The sequence shown here is derived from an EMBL/GenBank/DDBJ whole genome shotgun (WGS) entry which is preliminary data.</text>
</comment>
<dbReference type="GO" id="GO:0008270">
    <property type="term" value="F:zinc ion binding"/>
    <property type="evidence" value="ECO:0007669"/>
    <property type="project" value="UniProtKB-KW"/>
</dbReference>
<dbReference type="GO" id="GO:0000785">
    <property type="term" value="C:chromatin"/>
    <property type="evidence" value="ECO:0007669"/>
    <property type="project" value="TreeGrafter"/>
</dbReference>
<dbReference type="PANTHER" id="PTHR40626">
    <property type="entry name" value="MIP31509P"/>
    <property type="match status" value="1"/>
</dbReference>
<dbReference type="GO" id="GO:0005634">
    <property type="term" value="C:nucleus"/>
    <property type="evidence" value="ECO:0007669"/>
    <property type="project" value="UniProtKB-SubCell"/>
</dbReference>
<comment type="subcellular location">
    <subcellularLocation>
        <location evidence="1">Nucleus</location>
    </subcellularLocation>
</comment>
<accession>A0A5M9JLY2</accession>
<evidence type="ECO:0000259" key="8">
    <source>
        <dbReference type="Pfam" id="PF04082"/>
    </source>
</evidence>
<dbReference type="VEuPathDB" id="FungiDB:MFRU_041g00450"/>
<dbReference type="GO" id="GO:0006351">
    <property type="term" value="P:DNA-templated transcription"/>
    <property type="evidence" value="ECO:0007669"/>
    <property type="project" value="InterPro"/>
</dbReference>
<reference evidence="9 10" key="1">
    <citation type="submission" date="2019-06" db="EMBL/GenBank/DDBJ databases">
        <title>Genome Sequence of the Brown Rot Fungal Pathogen Monilinia fructicola.</title>
        <authorList>
            <person name="De Miccolis Angelini R.M."/>
            <person name="Landi L."/>
            <person name="Abate D."/>
            <person name="Pollastro S."/>
            <person name="Romanazzi G."/>
            <person name="Faretra F."/>
        </authorList>
    </citation>
    <scope>NUCLEOTIDE SEQUENCE [LARGE SCALE GENOMIC DNA]</scope>
    <source>
        <strain evidence="9 10">Mfrc123</strain>
    </source>
</reference>
<evidence type="ECO:0000256" key="4">
    <source>
        <dbReference type="ARBA" id="ARBA00022771"/>
    </source>
</evidence>
<dbReference type="InterPro" id="IPR051059">
    <property type="entry name" value="VerF-like"/>
</dbReference>
<dbReference type="Proteomes" id="UP000322873">
    <property type="component" value="Unassembled WGS sequence"/>
</dbReference>
<dbReference type="EMBL" id="VICG01000010">
    <property type="protein sequence ID" value="KAA8568055.1"/>
    <property type="molecule type" value="Genomic_DNA"/>
</dbReference>
<evidence type="ECO:0000256" key="3">
    <source>
        <dbReference type="ARBA" id="ARBA00022737"/>
    </source>
</evidence>
<evidence type="ECO:0000256" key="7">
    <source>
        <dbReference type="SAM" id="MobiDB-lite"/>
    </source>
</evidence>
<evidence type="ECO:0000256" key="1">
    <source>
        <dbReference type="ARBA" id="ARBA00004123"/>
    </source>
</evidence>
<dbReference type="GO" id="GO:0000981">
    <property type="term" value="F:DNA-binding transcription factor activity, RNA polymerase II-specific"/>
    <property type="evidence" value="ECO:0007669"/>
    <property type="project" value="InterPro"/>
</dbReference>
<evidence type="ECO:0000313" key="10">
    <source>
        <dbReference type="Proteomes" id="UP000322873"/>
    </source>
</evidence>